<proteinExistence type="inferred from homology"/>
<dbReference type="InterPro" id="IPR029058">
    <property type="entry name" value="AB_hydrolase_fold"/>
</dbReference>
<dbReference type="OrthoDB" id="408631at2759"/>
<dbReference type="EMBL" id="ML122273">
    <property type="protein sequence ID" value="RPD58759.1"/>
    <property type="molecule type" value="Genomic_DNA"/>
</dbReference>
<evidence type="ECO:0000256" key="2">
    <source>
        <dbReference type="ARBA" id="ARBA00022801"/>
    </source>
</evidence>
<evidence type="ECO:0000313" key="6">
    <source>
        <dbReference type="Proteomes" id="UP000313359"/>
    </source>
</evidence>
<dbReference type="Pfam" id="PF00135">
    <property type="entry name" value="COesterase"/>
    <property type="match status" value="1"/>
</dbReference>
<dbReference type="EC" id="3.1.1.-" evidence="3"/>
<dbReference type="GO" id="GO:0016787">
    <property type="term" value="F:hydrolase activity"/>
    <property type="evidence" value="ECO:0007669"/>
    <property type="project" value="UniProtKB-KW"/>
</dbReference>
<dbReference type="InterPro" id="IPR002018">
    <property type="entry name" value="CarbesteraseB"/>
</dbReference>
<dbReference type="STRING" id="1328759.A0A5C2S6N4"/>
<name>A0A5C2S6N4_9APHY</name>
<dbReference type="SUPFAM" id="SSF53474">
    <property type="entry name" value="alpha/beta-Hydrolases"/>
    <property type="match status" value="1"/>
</dbReference>
<organism evidence="5 6">
    <name type="scientific">Lentinus tigrinus ALCF2SS1-6</name>
    <dbReference type="NCBI Taxonomy" id="1328759"/>
    <lineage>
        <taxon>Eukaryota</taxon>
        <taxon>Fungi</taxon>
        <taxon>Dikarya</taxon>
        <taxon>Basidiomycota</taxon>
        <taxon>Agaricomycotina</taxon>
        <taxon>Agaricomycetes</taxon>
        <taxon>Polyporales</taxon>
        <taxon>Polyporaceae</taxon>
        <taxon>Lentinus</taxon>
    </lineage>
</organism>
<feature type="signal peptide" evidence="3">
    <location>
        <begin position="1"/>
        <end position="22"/>
    </location>
</feature>
<keyword evidence="3" id="KW-0732">Signal</keyword>
<feature type="chain" id="PRO_5023022802" description="Carboxylic ester hydrolase" evidence="3">
    <location>
        <begin position="23"/>
        <end position="553"/>
    </location>
</feature>
<evidence type="ECO:0000256" key="3">
    <source>
        <dbReference type="RuleBase" id="RU361235"/>
    </source>
</evidence>
<dbReference type="Proteomes" id="UP000313359">
    <property type="component" value="Unassembled WGS sequence"/>
</dbReference>
<evidence type="ECO:0000313" key="5">
    <source>
        <dbReference type="EMBL" id="RPD58759.1"/>
    </source>
</evidence>
<dbReference type="PANTHER" id="PTHR11559">
    <property type="entry name" value="CARBOXYLESTERASE"/>
    <property type="match status" value="1"/>
</dbReference>
<sequence>MVLPLAVVFPLLQLWFGSGARAYATKGGTTVKLDRATVVGTVSGSVESFLAIPYAQPPVGDLRFRLPQLIDSYNGTINATSLGNQCFQQTKTLPTGAPPEVLRNALPLVSFFTANPNVTQSEDCLHVNVIRPADVHANAKLPVLFWIHGGGFADGSNAMTGYNGSAVVERSIEIGEPIIFVGVNYRLNAFGFLAGKEVQEAGIANLGMQDQRTALRWMNKFISSFGGDPKKVTIWGESAGAMSVSLHLLLNGGNTEGLFRAGIMSSGSTIPTGDISDLQGTYNLIVDQVGCSNATDALACLRTVPAQNILAAANNTPATTSFTGLAAPYMPRADGTLITKAPQQLAVHGKMANVPVIIGDVKDEGSLFSLASFNITTDEELIDYLTTYWFPGSSAADLNKTMELYPSDPAAGTPFDTGSANAFTPEYKRIAALQGDWFFNAPRRQLLDRFSFHQPMYNFLSARGNFTGLGDAHGSDLLTAFRPGDMTDYFVRFVNHLNPNGLHFSQPFWPRYDPITRLTLQFNDGSIPVNVTVDNKRREGTDELFKLGLRFPI</sequence>
<dbReference type="PROSITE" id="PS00122">
    <property type="entry name" value="CARBOXYLESTERASE_B_1"/>
    <property type="match status" value="1"/>
</dbReference>
<evidence type="ECO:0000256" key="1">
    <source>
        <dbReference type="ARBA" id="ARBA00005964"/>
    </source>
</evidence>
<protein>
    <recommendedName>
        <fullName evidence="3">Carboxylic ester hydrolase</fullName>
        <ecNumber evidence="3">3.1.1.-</ecNumber>
    </recommendedName>
</protein>
<dbReference type="AlphaFoldDB" id="A0A5C2S6N4"/>
<comment type="similarity">
    <text evidence="1 3">Belongs to the type-B carboxylesterase/lipase family.</text>
</comment>
<dbReference type="InterPro" id="IPR050309">
    <property type="entry name" value="Type-B_Carboxylest/Lipase"/>
</dbReference>
<accession>A0A5C2S6N4</accession>
<feature type="domain" description="Carboxylesterase type B" evidence="4">
    <location>
        <begin position="31"/>
        <end position="523"/>
    </location>
</feature>
<keyword evidence="6" id="KW-1185">Reference proteome</keyword>
<dbReference type="Gene3D" id="3.40.50.1820">
    <property type="entry name" value="alpha/beta hydrolase"/>
    <property type="match status" value="1"/>
</dbReference>
<reference evidence="5" key="1">
    <citation type="journal article" date="2018" name="Genome Biol. Evol.">
        <title>Genomics and development of Lentinus tigrinus, a white-rot wood-decaying mushroom with dimorphic fruiting bodies.</title>
        <authorList>
            <person name="Wu B."/>
            <person name="Xu Z."/>
            <person name="Knudson A."/>
            <person name="Carlson A."/>
            <person name="Chen N."/>
            <person name="Kovaka S."/>
            <person name="LaButti K."/>
            <person name="Lipzen A."/>
            <person name="Pennachio C."/>
            <person name="Riley R."/>
            <person name="Schakwitz W."/>
            <person name="Umezawa K."/>
            <person name="Ohm R.A."/>
            <person name="Grigoriev I.V."/>
            <person name="Nagy L.G."/>
            <person name="Gibbons J."/>
            <person name="Hibbett D."/>
        </authorList>
    </citation>
    <scope>NUCLEOTIDE SEQUENCE [LARGE SCALE GENOMIC DNA]</scope>
    <source>
        <strain evidence="5">ALCF2SS1-6</strain>
    </source>
</reference>
<gene>
    <name evidence="5" type="ORF">L227DRAFT_504731</name>
</gene>
<keyword evidence="2 3" id="KW-0378">Hydrolase</keyword>
<dbReference type="InterPro" id="IPR019826">
    <property type="entry name" value="Carboxylesterase_B_AS"/>
</dbReference>
<evidence type="ECO:0000259" key="4">
    <source>
        <dbReference type="Pfam" id="PF00135"/>
    </source>
</evidence>